<reference evidence="8 9" key="1">
    <citation type="journal article" date="2015" name="Nature">
        <title>rRNA introns, odd ribosomes, and small enigmatic genomes across a large radiation of phyla.</title>
        <authorList>
            <person name="Brown C.T."/>
            <person name="Hug L.A."/>
            <person name="Thomas B.C."/>
            <person name="Sharon I."/>
            <person name="Castelle C.J."/>
            <person name="Singh A."/>
            <person name="Wilkins M.J."/>
            <person name="Williams K.H."/>
            <person name="Banfield J.F."/>
        </authorList>
    </citation>
    <scope>NUCLEOTIDE SEQUENCE [LARGE SCALE GENOMIC DNA]</scope>
</reference>
<sequence length="114" mass="13097">MLSRQFTLKGENEFERVRNEGRLFQSDSFGLSVLERGDDENPLFAFIVSNKVSKEAVQRNRIKRALSEAVRFEMTRLKKGFNAIFLAKQVGTKKPTDELMREVREALETAGLTK</sequence>
<evidence type="ECO:0000256" key="4">
    <source>
        <dbReference type="ARBA" id="ARBA00022801"/>
    </source>
</evidence>
<evidence type="ECO:0000313" key="8">
    <source>
        <dbReference type="EMBL" id="KKU22329.1"/>
    </source>
</evidence>
<dbReference type="Pfam" id="PF00825">
    <property type="entry name" value="Ribonuclease_P"/>
    <property type="match status" value="1"/>
</dbReference>
<name>A0A0G1NNV5_9BACT</name>
<dbReference type="InterPro" id="IPR000100">
    <property type="entry name" value="RNase_P"/>
</dbReference>
<comment type="similarity">
    <text evidence="6">Belongs to the RnpA family.</text>
</comment>
<dbReference type="Gene3D" id="3.30.230.10">
    <property type="match status" value="1"/>
</dbReference>
<dbReference type="EC" id="3.1.26.5" evidence="6 7"/>
<comment type="function">
    <text evidence="6">RNaseP catalyzes the removal of the 5'-leader sequence from pre-tRNA to produce the mature 5'-terminus. It can also cleave other RNA substrates such as 4.5S RNA. The protein component plays an auxiliary but essential role in vivo by binding to the 5'-leader sequence and broadening the substrate specificity of the ribozyme.</text>
</comment>
<evidence type="ECO:0000313" key="9">
    <source>
        <dbReference type="Proteomes" id="UP000034643"/>
    </source>
</evidence>
<evidence type="ECO:0000256" key="1">
    <source>
        <dbReference type="ARBA" id="ARBA00022694"/>
    </source>
</evidence>
<organism evidence="8 9">
    <name type="scientific">Candidatus Woesebacteria bacterium GW2011_GWF1_46_13</name>
    <dbReference type="NCBI Taxonomy" id="1618602"/>
    <lineage>
        <taxon>Bacteria</taxon>
        <taxon>Candidatus Woeseibacteriota</taxon>
    </lineage>
</organism>
<gene>
    <name evidence="6" type="primary">rnpA</name>
    <name evidence="8" type="ORF">UX34_C0030G0002</name>
</gene>
<dbReference type="GO" id="GO:0001682">
    <property type="term" value="P:tRNA 5'-leader removal"/>
    <property type="evidence" value="ECO:0007669"/>
    <property type="project" value="UniProtKB-UniRule"/>
</dbReference>
<dbReference type="NCBIfam" id="TIGR00188">
    <property type="entry name" value="rnpA"/>
    <property type="match status" value="1"/>
</dbReference>
<dbReference type="GO" id="GO:0004526">
    <property type="term" value="F:ribonuclease P activity"/>
    <property type="evidence" value="ECO:0007669"/>
    <property type="project" value="UniProtKB-UniRule"/>
</dbReference>
<keyword evidence="5 6" id="KW-0694">RNA-binding</keyword>
<evidence type="ECO:0000256" key="3">
    <source>
        <dbReference type="ARBA" id="ARBA00022759"/>
    </source>
</evidence>
<dbReference type="Proteomes" id="UP000034643">
    <property type="component" value="Unassembled WGS sequence"/>
</dbReference>
<keyword evidence="3 6" id="KW-0255">Endonuclease</keyword>
<dbReference type="InterPro" id="IPR020568">
    <property type="entry name" value="Ribosomal_Su5_D2-typ_SF"/>
</dbReference>
<dbReference type="GO" id="GO:0042781">
    <property type="term" value="F:3'-tRNA processing endoribonuclease activity"/>
    <property type="evidence" value="ECO:0007669"/>
    <property type="project" value="TreeGrafter"/>
</dbReference>
<comment type="catalytic activity">
    <reaction evidence="6">
        <text>Endonucleolytic cleavage of RNA, removing 5'-extranucleotides from tRNA precursor.</text>
        <dbReference type="EC" id="3.1.26.5"/>
    </reaction>
</comment>
<keyword evidence="1 6" id="KW-0819">tRNA processing</keyword>
<evidence type="ECO:0000256" key="6">
    <source>
        <dbReference type="HAMAP-Rule" id="MF_00227"/>
    </source>
</evidence>
<evidence type="ECO:0000256" key="7">
    <source>
        <dbReference type="NCBIfam" id="TIGR00188"/>
    </source>
</evidence>
<dbReference type="PANTHER" id="PTHR33992:SF1">
    <property type="entry name" value="RIBONUCLEASE P PROTEIN COMPONENT"/>
    <property type="match status" value="1"/>
</dbReference>
<dbReference type="HAMAP" id="MF_00227">
    <property type="entry name" value="RNase_P"/>
    <property type="match status" value="1"/>
</dbReference>
<dbReference type="InterPro" id="IPR014721">
    <property type="entry name" value="Ribsml_uS5_D2-typ_fold_subgr"/>
</dbReference>
<dbReference type="EMBL" id="LCLV01000030">
    <property type="protein sequence ID" value="KKU22329.1"/>
    <property type="molecule type" value="Genomic_DNA"/>
</dbReference>
<dbReference type="PANTHER" id="PTHR33992">
    <property type="entry name" value="RIBONUCLEASE P PROTEIN COMPONENT"/>
    <property type="match status" value="1"/>
</dbReference>
<dbReference type="GO" id="GO:0000049">
    <property type="term" value="F:tRNA binding"/>
    <property type="evidence" value="ECO:0007669"/>
    <property type="project" value="UniProtKB-UniRule"/>
</dbReference>
<dbReference type="SUPFAM" id="SSF54211">
    <property type="entry name" value="Ribosomal protein S5 domain 2-like"/>
    <property type="match status" value="1"/>
</dbReference>
<evidence type="ECO:0000256" key="5">
    <source>
        <dbReference type="ARBA" id="ARBA00022884"/>
    </source>
</evidence>
<comment type="caution">
    <text evidence="8">The sequence shown here is derived from an EMBL/GenBank/DDBJ whole genome shotgun (WGS) entry which is preliminary data.</text>
</comment>
<dbReference type="AlphaFoldDB" id="A0A0G1NNV5"/>
<protein>
    <recommendedName>
        <fullName evidence="6 7">Ribonuclease P protein component</fullName>
        <shortName evidence="6">RNase P protein</shortName>
        <shortName evidence="6">RNaseP protein</shortName>
        <ecNumber evidence="6 7">3.1.26.5</ecNumber>
    </recommendedName>
    <alternativeName>
        <fullName evidence="6">Protein C5</fullName>
    </alternativeName>
</protein>
<keyword evidence="2 6" id="KW-0540">Nuclease</keyword>
<evidence type="ECO:0000256" key="2">
    <source>
        <dbReference type="ARBA" id="ARBA00022722"/>
    </source>
</evidence>
<comment type="subunit">
    <text evidence="6">Consists of a catalytic RNA component (M1 or rnpB) and a protein subunit.</text>
</comment>
<keyword evidence="4 6" id="KW-0378">Hydrolase</keyword>
<dbReference type="GO" id="GO:0030677">
    <property type="term" value="C:ribonuclease P complex"/>
    <property type="evidence" value="ECO:0007669"/>
    <property type="project" value="TreeGrafter"/>
</dbReference>
<accession>A0A0G1NNV5</accession>
<proteinExistence type="inferred from homology"/>